<gene>
    <name evidence="3" type="ORF">GCM10011425_29900</name>
</gene>
<comment type="caution">
    <text evidence="3">The sequence shown here is derived from an EMBL/GenBank/DDBJ whole genome shotgun (WGS) entry which is preliminary data.</text>
</comment>
<accession>A0A917JAI2</accession>
<dbReference type="Proteomes" id="UP000662074">
    <property type="component" value="Unassembled WGS sequence"/>
</dbReference>
<evidence type="ECO:0000313" key="3">
    <source>
        <dbReference type="EMBL" id="GGI51778.1"/>
    </source>
</evidence>
<sequence>MNLKKLFAGVFVMAALAVAFAFITPEDDPIQKIVAQLEKWTTDHPQEKVYLQLDKPYYGVGDNIWLKAYITIGAEHRLSAISGALNIELINDQDSVKQWIKLPVTSGITWGDFALSDTLQEGTYRIRAYTNWMRNAGPEYFFEKSITIGNAATNNVFTKTSYKYSKVNNAQKVDAVINYADLDNLPYAGKEVSYAVKVNDKQILKSKGTTDAQGNLSISFLNTQQAPLTSGIIVTNIKVDDKKTINKNIILKTTSGQADVQFFPESGNLVNGVRSRVAFKAVGPNGLGVDIKGMITDNNNAEVAQLTTRHLGMGVFALTPEAGKTYKAQITYPDGSQNTVALPAAAEQGFVMTINNADTAKINLRVTGGAGTNAKDNYIVAQSGGVVCYVARNSGGQSTFSALIPKNKFPSGIAQFTLFTAAGQPLNERIAFIQRDADMLTVKVSASAATSAPRQKVKINLNAANSDGKPVVGVFSASVIDESKVQTDEAAETSILSHLLLTSDLKGFVEQPNYYFTKPNEKTNADLDVLMLTQGYRRFEWKSLLADQIPAPAFQAEKTLQISGTVKTLGGKPVPNSKVMLFTTAGGTFILDTVADAQGKFAFKNLLFKDSIRFVIQARTAKNSKNVEITLDNLPSRSVVKNVRPQDVEVGAEALNAYLKFSKKQYDEEAKYGLGNHTILLKEVTVTEKRKSALTNSSNLNGAGNADQVITADVFEKIGCATIDQCLQGRLVGVIFRGGVPYSTRSFNTPMQIILDGVYVESDFLLNISPFDVASVEVLRTIGNTAIYGSRGSGGVLLINTKRGGDYNYSAANIYSPGIITYTPKGFYAARQFYAPKYDDPKTNVAIADLRTTIHWVPNIITDSNGNASFEYFNAGTKGTYRVVVEGLNDEGHLGRQVFSYQVQ</sequence>
<feature type="chain" id="PRO_5036673478" evidence="1">
    <location>
        <begin position="22"/>
        <end position="904"/>
    </location>
</feature>
<dbReference type="RefSeq" id="WP_188417892.1">
    <property type="nucleotide sequence ID" value="NZ_BMDO01000009.1"/>
</dbReference>
<organism evidence="3 4">
    <name type="scientific">Mucilaginibacter galii</name>
    <dbReference type="NCBI Taxonomy" id="2005073"/>
    <lineage>
        <taxon>Bacteria</taxon>
        <taxon>Pseudomonadati</taxon>
        <taxon>Bacteroidota</taxon>
        <taxon>Sphingobacteriia</taxon>
        <taxon>Sphingobacteriales</taxon>
        <taxon>Sphingobacteriaceae</taxon>
        <taxon>Mucilaginibacter</taxon>
    </lineage>
</organism>
<dbReference type="SUPFAM" id="SSF56935">
    <property type="entry name" value="Porins"/>
    <property type="match status" value="1"/>
</dbReference>
<dbReference type="Gene3D" id="2.170.130.10">
    <property type="entry name" value="TonB-dependent receptor, plug domain"/>
    <property type="match status" value="1"/>
</dbReference>
<dbReference type="EMBL" id="BMDO01000009">
    <property type="protein sequence ID" value="GGI51778.1"/>
    <property type="molecule type" value="Genomic_DNA"/>
</dbReference>
<feature type="domain" description="TonB-dependent receptor plug" evidence="2">
    <location>
        <begin position="706"/>
        <end position="796"/>
    </location>
</feature>
<dbReference type="SUPFAM" id="SSF49464">
    <property type="entry name" value="Carboxypeptidase regulatory domain-like"/>
    <property type="match status" value="1"/>
</dbReference>
<dbReference type="InterPro" id="IPR012910">
    <property type="entry name" value="Plug_dom"/>
</dbReference>
<evidence type="ECO:0000259" key="2">
    <source>
        <dbReference type="Pfam" id="PF07715"/>
    </source>
</evidence>
<feature type="signal peptide" evidence="1">
    <location>
        <begin position="1"/>
        <end position="21"/>
    </location>
</feature>
<keyword evidence="1" id="KW-0732">Signal</keyword>
<dbReference type="InterPro" id="IPR008969">
    <property type="entry name" value="CarboxyPept-like_regulatory"/>
</dbReference>
<reference evidence="3" key="2">
    <citation type="submission" date="2020-09" db="EMBL/GenBank/DDBJ databases">
        <authorList>
            <person name="Sun Q."/>
            <person name="Sedlacek I."/>
        </authorList>
    </citation>
    <scope>NUCLEOTIDE SEQUENCE</scope>
    <source>
        <strain evidence="3">CCM 8711</strain>
    </source>
</reference>
<reference evidence="3" key="1">
    <citation type="journal article" date="2014" name="Int. J. Syst. Evol. Microbiol.">
        <title>Complete genome sequence of Corynebacterium casei LMG S-19264T (=DSM 44701T), isolated from a smear-ripened cheese.</title>
        <authorList>
            <consortium name="US DOE Joint Genome Institute (JGI-PGF)"/>
            <person name="Walter F."/>
            <person name="Albersmeier A."/>
            <person name="Kalinowski J."/>
            <person name="Ruckert C."/>
        </authorList>
    </citation>
    <scope>NUCLEOTIDE SEQUENCE</scope>
    <source>
        <strain evidence="3">CCM 8711</strain>
    </source>
</reference>
<dbReference type="Gene3D" id="2.60.40.1930">
    <property type="match status" value="1"/>
</dbReference>
<evidence type="ECO:0000256" key="1">
    <source>
        <dbReference type="SAM" id="SignalP"/>
    </source>
</evidence>
<name>A0A917JAI2_9SPHI</name>
<dbReference type="AlphaFoldDB" id="A0A917JAI2"/>
<dbReference type="InterPro" id="IPR037066">
    <property type="entry name" value="Plug_dom_sf"/>
</dbReference>
<dbReference type="Pfam" id="PF07715">
    <property type="entry name" value="Plug"/>
    <property type="match status" value="1"/>
</dbReference>
<evidence type="ECO:0000313" key="4">
    <source>
        <dbReference type="Proteomes" id="UP000662074"/>
    </source>
</evidence>
<keyword evidence="4" id="KW-1185">Reference proteome</keyword>
<proteinExistence type="predicted"/>
<protein>
    <submittedName>
        <fullName evidence="3">TonB-dependent receptor</fullName>
    </submittedName>
</protein>
<keyword evidence="3" id="KW-0675">Receptor</keyword>